<reference evidence="3 4" key="1">
    <citation type="submission" date="2018-11" db="EMBL/GenBank/DDBJ databases">
        <authorList>
            <consortium name="Pathogen Informatics"/>
        </authorList>
    </citation>
    <scope>NUCLEOTIDE SEQUENCE [LARGE SCALE GENOMIC DNA]</scope>
</reference>
<sequence>KNHIRAGSSSGQSDYSEYKRRNYSRPPSRELCCDGYAPHTVAIVLLVLIVVVRAPTIYALMILYQHEEKPLLLTCIIVDVVYLFTWILLWLMLTLKREWSFNVAHKVHQIYALQVRFLFYKLNCSS</sequence>
<evidence type="ECO:0000256" key="1">
    <source>
        <dbReference type="SAM" id="MobiDB-lite"/>
    </source>
</evidence>
<dbReference type="AlphaFoldDB" id="A0A3P7KBA7"/>
<keyword evidence="2" id="KW-0812">Transmembrane</keyword>
<gene>
    <name evidence="3" type="ORF">SVUK_LOCUS20575</name>
</gene>
<evidence type="ECO:0000313" key="3">
    <source>
        <dbReference type="EMBL" id="VDM85577.1"/>
    </source>
</evidence>
<feature type="non-terminal residue" evidence="3">
    <location>
        <position position="1"/>
    </location>
</feature>
<keyword evidence="2" id="KW-0472">Membrane</keyword>
<dbReference type="PANTHER" id="PTHR21579">
    <property type="entry name" value="PROTEIN TINCAR"/>
    <property type="match status" value="1"/>
</dbReference>
<keyword evidence="4" id="KW-1185">Reference proteome</keyword>
<feature type="region of interest" description="Disordered" evidence="1">
    <location>
        <begin position="1"/>
        <end position="27"/>
    </location>
</feature>
<proteinExistence type="predicted"/>
<accession>A0A3P7KBA7</accession>
<evidence type="ECO:0000256" key="2">
    <source>
        <dbReference type="SAM" id="Phobius"/>
    </source>
</evidence>
<protein>
    <submittedName>
        <fullName evidence="3">Uncharacterized protein</fullName>
    </submittedName>
</protein>
<keyword evidence="2" id="KW-1133">Transmembrane helix</keyword>
<evidence type="ECO:0000313" key="4">
    <source>
        <dbReference type="Proteomes" id="UP000270094"/>
    </source>
</evidence>
<feature type="transmembrane region" description="Helical" evidence="2">
    <location>
        <begin position="41"/>
        <end position="64"/>
    </location>
</feature>
<dbReference type="PANTHER" id="PTHR21579:SF20">
    <property type="entry name" value="PROTEIN TINCAR"/>
    <property type="match status" value="1"/>
</dbReference>
<dbReference type="EMBL" id="UYYB01142299">
    <property type="protein sequence ID" value="VDM85577.1"/>
    <property type="molecule type" value="Genomic_DNA"/>
</dbReference>
<organism evidence="3 4">
    <name type="scientific">Strongylus vulgaris</name>
    <name type="common">Blood worm</name>
    <dbReference type="NCBI Taxonomy" id="40348"/>
    <lineage>
        <taxon>Eukaryota</taxon>
        <taxon>Metazoa</taxon>
        <taxon>Ecdysozoa</taxon>
        <taxon>Nematoda</taxon>
        <taxon>Chromadorea</taxon>
        <taxon>Rhabditida</taxon>
        <taxon>Rhabditina</taxon>
        <taxon>Rhabditomorpha</taxon>
        <taxon>Strongyloidea</taxon>
        <taxon>Strongylidae</taxon>
        <taxon>Strongylus</taxon>
    </lineage>
</organism>
<dbReference type="InterPro" id="IPR053291">
    <property type="entry name" value="Ommatidial_diff-associated"/>
</dbReference>
<name>A0A3P7KBA7_STRVU</name>
<dbReference type="Proteomes" id="UP000270094">
    <property type="component" value="Unassembled WGS sequence"/>
</dbReference>
<dbReference type="OrthoDB" id="10033661at2759"/>
<feature type="transmembrane region" description="Helical" evidence="2">
    <location>
        <begin position="71"/>
        <end position="93"/>
    </location>
</feature>